<evidence type="ECO:0000313" key="10">
    <source>
        <dbReference type="EMBL" id="BAF57383.1"/>
    </source>
</evidence>
<dbReference type="PANTHER" id="PTHR33753:SF1">
    <property type="entry name" value="ENDO-BETA-1,4-GLUCANASE CELB"/>
    <property type="match status" value="1"/>
</dbReference>
<reference evidence="10" key="1">
    <citation type="journal article" date="2010" name="PLoS ONE">
        <title>Phylogenetic analysis of cellulolytic enzyme genes from representative lineages of termites and a related cockroach.</title>
        <authorList>
            <person name="Todaka N."/>
            <person name="Inoue T."/>
            <person name="Saita K."/>
            <person name="Ohkuma M."/>
            <person name="Nalepa C.A."/>
            <person name="Lenz M."/>
            <person name="Kudo T."/>
            <person name="Moriya S."/>
        </authorList>
    </citation>
    <scope>NUCLEOTIDE SEQUENCE</scope>
</reference>
<evidence type="ECO:0000256" key="9">
    <source>
        <dbReference type="ARBA" id="ARBA00023326"/>
    </source>
</evidence>
<evidence type="ECO:0000256" key="8">
    <source>
        <dbReference type="ARBA" id="ARBA00023295"/>
    </source>
</evidence>
<dbReference type="Pfam" id="PF00840">
    <property type="entry name" value="Glyco_hydro_7"/>
    <property type="match status" value="2"/>
</dbReference>
<accession>A4UWX3</accession>
<dbReference type="SUPFAM" id="SSF49899">
    <property type="entry name" value="Concanavalin A-like lectins/glucanases"/>
    <property type="match status" value="1"/>
</dbReference>
<dbReference type="EMBL" id="AB274624">
    <property type="protein sequence ID" value="BAF57383.1"/>
    <property type="molecule type" value="mRNA"/>
</dbReference>
<evidence type="ECO:0000256" key="1">
    <source>
        <dbReference type="ARBA" id="ARBA00000966"/>
    </source>
</evidence>
<evidence type="ECO:0000256" key="5">
    <source>
        <dbReference type="ARBA" id="ARBA00023001"/>
    </source>
</evidence>
<dbReference type="AlphaFoldDB" id="A4UWX3"/>
<keyword evidence="5" id="KW-0136">Cellulose degradation</keyword>
<keyword evidence="4 10" id="KW-0378">Hydrolase</keyword>
<evidence type="ECO:0000256" key="7">
    <source>
        <dbReference type="ARBA" id="ARBA00023277"/>
    </source>
</evidence>
<dbReference type="GO" id="GO:0008810">
    <property type="term" value="F:cellulase activity"/>
    <property type="evidence" value="ECO:0007669"/>
    <property type="project" value="UniProtKB-EC"/>
</dbReference>
<name>A4UWX3_9EUKA</name>
<dbReference type="InterPro" id="IPR037019">
    <property type="entry name" value="Glyco_hydro_7_sf"/>
</dbReference>
<dbReference type="GO" id="GO:0030245">
    <property type="term" value="P:cellulose catabolic process"/>
    <property type="evidence" value="ECO:0007669"/>
    <property type="project" value="UniProtKB-KW"/>
</dbReference>
<comment type="similarity">
    <text evidence="2">Belongs to the glycosyl hydrolase 7 (cellulase C) family.</text>
</comment>
<dbReference type="InterPro" id="IPR013320">
    <property type="entry name" value="ConA-like_dom_sf"/>
</dbReference>
<sequence length="328" mass="35801">MFLALASLVGCAEKHPPFTWEKCTKAGCTKVNGYLVHDKHIGNVWDRGSDQLDYENEVGVTVSGGTLQQKLVNKYKGQKVIGSRLYILDDNDQYYQLFNFVGKEFTYTVDMSEIPCGVNAALYTAEMPKAGKPPGGTAIGTGYCDANCVDGSCCAEFDIQEASSKAMVYTAHMCTSQNNGCDSSGCGYNPYRDSKAYNFWGGTIDVTKPVTVVTQFIGAGTSMSAVRRKYVQNGKVIDSPGMVNNSYCNWVHCQCPNGDWNPLIPMAGSFARGHVVVFSLWDGNGMMWMDGGNNGPCKSYDVASVEATRPNLKVTWSKVRFGDIDSTY</sequence>
<protein>
    <recommendedName>
        <fullName evidence="3">cellulase</fullName>
        <ecNumber evidence="3">3.2.1.4</ecNumber>
    </recommendedName>
</protein>
<proteinExistence type="evidence at transcript level"/>
<evidence type="ECO:0000256" key="3">
    <source>
        <dbReference type="ARBA" id="ARBA00012601"/>
    </source>
</evidence>
<keyword evidence="7" id="KW-0119">Carbohydrate metabolism</keyword>
<dbReference type="Gene3D" id="2.70.100.10">
    <property type="entry name" value="Glycoside hydrolase, family 7, domain"/>
    <property type="match status" value="1"/>
</dbReference>
<keyword evidence="6" id="KW-0325">Glycoprotein</keyword>
<dbReference type="PANTHER" id="PTHR33753">
    <property type="entry name" value="1,4-BETA-D-GLUCAN CELLOBIOHYDROLASE B"/>
    <property type="match status" value="1"/>
</dbReference>
<keyword evidence="8" id="KW-0326">Glycosidase</keyword>
<comment type="catalytic activity">
    <reaction evidence="1">
        <text>Endohydrolysis of (1-&gt;4)-beta-D-glucosidic linkages in cellulose, lichenin and cereal beta-D-glucans.</text>
        <dbReference type="EC" id="3.2.1.4"/>
    </reaction>
</comment>
<keyword evidence="9" id="KW-0624">Polysaccharide degradation</keyword>
<organism evidence="10">
    <name type="scientific">uncultured symbiotic protist of Neotermes koshunensis</name>
    <dbReference type="NCBI Taxonomy" id="403660"/>
    <lineage>
        <taxon>Eukaryota</taxon>
        <taxon>environmental samples</taxon>
    </lineage>
</organism>
<evidence type="ECO:0000256" key="6">
    <source>
        <dbReference type="ARBA" id="ARBA00023180"/>
    </source>
</evidence>
<evidence type="ECO:0000256" key="4">
    <source>
        <dbReference type="ARBA" id="ARBA00022801"/>
    </source>
</evidence>
<dbReference type="PRINTS" id="PR00734">
    <property type="entry name" value="GLHYDRLASE7"/>
</dbReference>
<evidence type="ECO:0000256" key="2">
    <source>
        <dbReference type="ARBA" id="ARBA00006044"/>
    </source>
</evidence>
<dbReference type="InterPro" id="IPR001722">
    <property type="entry name" value="Glyco_hydro_7"/>
</dbReference>
<dbReference type="CAZy" id="GH7">
    <property type="family name" value="Glycoside Hydrolase Family 7"/>
</dbReference>
<dbReference type="EC" id="3.2.1.4" evidence="3"/>